<sequence>MGRKKIDICYAEEKAKRQRHFTTRMGGLFNKAHELSVLCGVPLCLKVGDGNEIVLMYENNCSNKCSSDITSNKLFKVYDPLSKKFLKLGNQSAGKPRKMRRRKTQIKGGAQLSSRIMSAYANSASNQSLLPLSSALNSHEPSTQIAHEQSLLPLSSALNSHEPNTQIAHEQSWLPLFSGLNSHEPSTQQLEDELIPDLWNGYYPLIPDFDGGYINDAIAGAGEGTDPMLPNCFLNNPHDQYHYINQQEYISSHYIPTGDAGACTSLLQGTELLNCFSLPDAQVIDEIFISSTAHHSWEGDMEAYQYPSSSSCIQQCPNDYSTEFLQPEPDAYWPELFNIVFSDC</sequence>
<keyword evidence="5" id="KW-0539">Nucleus</keyword>
<dbReference type="AlphaFoldDB" id="A0AA38FAK3"/>
<dbReference type="GO" id="GO:0046983">
    <property type="term" value="F:protein dimerization activity"/>
    <property type="evidence" value="ECO:0007669"/>
    <property type="project" value="InterPro"/>
</dbReference>
<feature type="domain" description="MADS-box" evidence="6">
    <location>
        <begin position="1"/>
        <end position="61"/>
    </location>
</feature>
<protein>
    <recommendedName>
        <fullName evidence="6">MADS-box domain-containing protein</fullName>
    </recommendedName>
</protein>
<comment type="caution">
    <text evidence="7">The sequence shown here is derived from an EMBL/GenBank/DDBJ whole genome shotgun (WGS) entry which is preliminary data.</text>
</comment>
<evidence type="ECO:0000313" key="8">
    <source>
        <dbReference type="Proteomes" id="UP000824469"/>
    </source>
</evidence>
<dbReference type="SMART" id="SM00432">
    <property type="entry name" value="MADS"/>
    <property type="match status" value="1"/>
</dbReference>
<proteinExistence type="predicted"/>
<dbReference type="SUPFAM" id="SSF55455">
    <property type="entry name" value="SRF-like"/>
    <property type="match status" value="1"/>
</dbReference>
<keyword evidence="8" id="KW-1185">Reference proteome</keyword>
<evidence type="ECO:0000256" key="5">
    <source>
        <dbReference type="ARBA" id="ARBA00023242"/>
    </source>
</evidence>
<evidence type="ECO:0000259" key="6">
    <source>
        <dbReference type="PROSITE" id="PS50066"/>
    </source>
</evidence>
<evidence type="ECO:0000256" key="4">
    <source>
        <dbReference type="ARBA" id="ARBA00023163"/>
    </source>
</evidence>
<dbReference type="InterPro" id="IPR036879">
    <property type="entry name" value="TF_MADSbox_sf"/>
</dbReference>
<dbReference type="Pfam" id="PF00319">
    <property type="entry name" value="SRF-TF"/>
    <property type="match status" value="1"/>
</dbReference>
<dbReference type="GO" id="GO:0005634">
    <property type="term" value="C:nucleus"/>
    <property type="evidence" value="ECO:0007669"/>
    <property type="project" value="UniProtKB-SubCell"/>
</dbReference>
<keyword evidence="4" id="KW-0804">Transcription</keyword>
<organism evidence="7 8">
    <name type="scientific">Taxus chinensis</name>
    <name type="common">Chinese yew</name>
    <name type="synonym">Taxus wallichiana var. chinensis</name>
    <dbReference type="NCBI Taxonomy" id="29808"/>
    <lineage>
        <taxon>Eukaryota</taxon>
        <taxon>Viridiplantae</taxon>
        <taxon>Streptophyta</taxon>
        <taxon>Embryophyta</taxon>
        <taxon>Tracheophyta</taxon>
        <taxon>Spermatophyta</taxon>
        <taxon>Pinopsida</taxon>
        <taxon>Pinidae</taxon>
        <taxon>Conifers II</taxon>
        <taxon>Cupressales</taxon>
        <taxon>Taxaceae</taxon>
        <taxon>Taxus</taxon>
    </lineage>
</organism>
<evidence type="ECO:0000256" key="1">
    <source>
        <dbReference type="ARBA" id="ARBA00004123"/>
    </source>
</evidence>
<gene>
    <name evidence="7" type="ORF">KI387_038991</name>
</gene>
<accession>A0AA38FAK3</accession>
<dbReference type="CDD" id="cd00120">
    <property type="entry name" value="MADS"/>
    <property type="match status" value="1"/>
</dbReference>
<dbReference type="EMBL" id="JAHRHJ020000011">
    <property type="protein sequence ID" value="KAH9295403.1"/>
    <property type="molecule type" value="Genomic_DNA"/>
</dbReference>
<keyword evidence="2" id="KW-0805">Transcription regulation</keyword>
<dbReference type="GO" id="GO:0003677">
    <property type="term" value="F:DNA binding"/>
    <property type="evidence" value="ECO:0007669"/>
    <property type="project" value="UniProtKB-KW"/>
</dbReference>
<evidence type="ECO:0000256" key="2">
    <source>
        <dbReference type="ARBA" id="ARBA00023015"/>
    </source>
</evidence>
<comment type="subcellular location">
    <subcellularLocation>
        <location evidence="1">Nucleus</location>
    </subcellularLocation>
</comment>
<dbReference type="InterPro" id="IPR002100">
    <property type="entry name" value="TF_MADSbox"/>
</dbReference>
<reference evidence="7 8" key="1">
    <citation type="journal article" date="2021" name="Nat. Plants">
        <title>The Taxus genome provides insights into paclitaxel biosynthesis.</title>
        <authorList>
            <person name="Xiong X."/>
            <person name="Gou J."/>
            <person name="Liao Q."/>
            <person name="Li Y."/>
            <person name="Zhou Q."/>
            <person name="Bi G."/>
            <person name="Li C."/>
            <person name="Du R."/>
            <person name="Wang X."/>
            <person name="Sun T."/>
            <person name="Guo L."/>
            <person name="Liang H."/>
            <person name="Lu P."/>
            <person name="Wu Y."/>
            <person name="Zhang Z."/>
            <person name="Ro D.K."/>
            <person name="Shang Y."/>
            <person name="Huang S."/>
            <person name="Yan J."/>
        </authorList>
    </citation>
    <scope>NUCLEOTIDE SEQUENCE [LARGE SCALE GENOMIC DNA]</scope>
    <source>
        <strain evidence="7">Ta-2019</strain>
    </source>
</reference>
<evidence type="ECO:0000256" key="3">
    <source>
        <dbReference type="ARBA" id="ARBA00023125"/>
    </source>
</evidence>
<keyword evidence="3" id="KW-0238">DNA-binding</keyword>
<dbReference type="Proteomes" id="UP000824469">
    <property type="component" value="Unassembled WGS sequence"/>
</dbReference>
<name>A0AA38FAK3_TAXCH</name>
<dbReference type="Gene3D" id="3.40.1810.10">
    <property type="entry name" value="Transcription factor, MADS-box"/>
    <property type="match status" value="1"/>
</dbReference>
<dbReference type="PROSITE" id="PS50066">
    <property type="entry name" value="MADS_BOX_2"/>
    <property type="match status" value="1"/>
</dbReference>
<evidence type="ECO:0000313" key="7">
    <source>
        <dbReference type="EMBL" id="KAH9295403.1"/>
    </source>
</evidence>